<dbReference type="Gene3D" id="2.60.40.150">
    <property type="entry name" value="C2 domain"/>
    <property type="match status" value="2"/>
</dbReference>
<dbReference type="STRING" id="10141.ENSCPOP00000021724"/>
<evidence type="ECO:0000256" key="12">
    <source>
        <dbReference type="ARBA" id="ARBA00064719"/>
    </source>
</evidence>
<reference evidence="17" key="2">
    <citation type="submission" date="2025-08" db="UniProtKB">
        <authorList>
            <consortium name="Ensembl"/>
        </authorList>
    </citation>
    <scope>IDENTIFICATION</scope>
    <source>
        <strain evidence="17">2N</strain>
    </source>
</reference>
<evidence type="ECO:0000256" key="6">
    <source>
        <dbReference type="ARBA" id="ARBA00022737"/>
    </source>
</evidence>
<evidence type="ECO:0000256" key="9">
    <source>
        <dbReference type="ARBA" id="ARBA00023136"/>
    </source>
</evidence>
<evidence type="ECO:0000256" key="1">
    <source>
        <dbReference type="ARBA" id="ARBA00004218"/>
    </source>
</evidence>
<dbReference type="AlphaFoldDB" id="A0A286X8I1"/>
<dbReference type="GO" id="GO:0005544">
    <property type="term" value="F:calcium-dependent phospholipid binding"/>
    <property type="evidence" value="ECO:0007669"/>
    <property type="project" value="TreeGrafter"/>
</dbReference>
<keyword evidence="7" id="KW-0735">Signal-anchor</keyword>
<evidence type="ECO:0000256" key="8">
    <source>
        <dbReference type="ARBA" id="ARBA00022989"/>
    </source>
</evidence>
<dbReference type="PANTHER" id="PTHR10024">
    <property type="entry name" value="SYNAPTOTAGMIN"/>
    <property type="match status" value="1"/>
</dbReference>
<sequence length="398" mass="44314">MGRPPDPHSTPTPAGTTVTPGLIPDLIFRIPCEESCVSAPETHWALIAAALAAGILAVSCLFCAICCRRQCCHHKKKPQDKEVMNLGSAHSSTTTHLVQPDVENLESNLGDPQQWGRMQLSLEYDFGNQEMGSPRIRVGLKQVADLRAEGMADPYARISVSTQAGRRHETKVHHGTLCPVFEETCSFHVPLAELPSATLHVQVLDFKRFSEHKPLGELYLPLGTLDPQHVMECWYQLGPPGTSEVSPELAGESHICLFRWTAGWGSVRPQMPGPPPTLVCLESYVKVQLVLNQKKWKKKKTSSKKGTTVPYFNEAFTFLIQNVDLVLTIWARGLQFRAEPVGKVLLGPRASGQPLQHWADMLARPRRPIAQWHHLQPAKEVDRLLALQPRLRLPVPRP</sequence>
<dbReference type="GO" id="GO:0001669">
    <property type="term" value="C:acrosomal vesicle"/>
    <property type="evidence" value="ECO:0007669"/>
    <property type="project" value="UniProtKB-SubCell"/>
</dbReference>
<feature type="domain" description="C2" evidence="16">
    <location>
        <begin position="114"/>
        <end position="235"/>
    </location>
</feature>
<dbReference type="GO" id="GO:0001786">
    <property type="term" value="F:phosphatidylserine binding"/>
    <property type="evidence" value="ECO:0007669"/>
    <property type="project" value="TreeGrafter"/>
</dbReference>
<name>A0A286X8I1_CAVPO</name>
<proteinExistence type="inferred from homology"/>
<dbReference type="PROSITE" id="PS50004">
    <property type="entry name" value="C2"/>
    <property type="match status" value="2"/>
</dbReference>
<evidence type="ECO:0000256" key="3">
    <source>
        <dbReference type="ARBA" id="ARBA00006996"/>
    </source>
</evidence>
<dbReference type="EMBL" id="AAKN02038608">
    <property type="status" value="NOT_ANNOTATED_CDS"/>
    <property type="molecule type" value="Genomic_DNA"/>
</dbReference>
<dbReference type="GO" id="GO:0030424">
    <property type="term" value="C:axon"/>
    <property type="evidence" value="ECO:0007669"/>
    <property type="project" value="TreeGrafter"/>
</dbReference>
<dbReference type="FunFam" id="2.60.40.150:FF:000182">
    <property type="entry name" value="Synaptotagmin 8"/>
    <property type="match status" value="1"/>
</dbReference>
<dbReference type="InterPro" id="IPR000008">
    <property type="entry name" value="C2_dom"/>
</dbReference>
<dbReference type="GO" id="GO:0000149">
    <property type="term" value="F:SNARE binding"/>
    <property type="evidence" value="ECO:0007669"/>
    <property type="project" value="TreeGrafter"/>
</dbReference>
<evidence type="ECO:0000256" key="11">
    <source>
        <dbReference type="ARBA" id="ARBA00056580"/>
    </source>
</evidence>
<evidence type="ECO:0000256" key="4">
    <source>
        <dbReference type="ARBA" id="ARBA00022475"/>
    </source>
</evidence>
<evidence type="ECO:0000256" key="5">
    <source>
        <dbReference type="ARBA" id="ARBA00022692"/>
    </source>
</evidence>
<evidence type="ECO:0000256" key="10">
    <source>
        <dbReference type="ARBA" id="ARBA00023329"/>
    </source>
</evidence>
<dbReference type="GO" id="GO:0030276">
    <property type="term" value="F:clathrin binding"/>
    <property type="evidence" value="ECO:0007669"/>
    <property type="project" value="TreeGrafter"/>
</dbReference>
<keyword evidence="18" id="KW-1185">Reference proteome</keyword>
<dbReference type="FunCoup" id="A0A286X8I1">
    <property type="interactions" value="7"/>
</dbReference>
<organism evidence="17 18">
    <name type="scientific">Cavia porcellus</name>
    <name type="common">Guinea pig</name>
    <dbReference type="NCBI Taxonomy" id="10141"/>
    <lineage>
        <taxon>Eukaryota</taxon>
        <taxon>Metazoa</taxon>
        <taxon>Chordata</taxon>
        <taxon>Craniata</taxon>
        <taxon>Vertebrata</taxon>
        <taxon>Euteleostomi</taxon>
        <taxon>Mammalia</taxon>
        <taxon>Eutheria</taxon>
        <taxon>Euarchontoglires</taxon>
        <taxon>Glires</taxon>
        <taxon>Rodentia</taxon>
        <taxon>Hystricomorpha</taxon>
        <taxon>Caviidae</taxon>
        <taxon>Cavia</taxon>
    </lineage>
</organism>
<evidence type="ECO:0000256" key="2">
    <source>
        <dbReference type="ARBA" id="ARBA00004361"/>
    </source>
</evidence>
<dbReference type="PANTHER" id="PTHR10024:SF249">
    <property type="entry name" value="SYNAPTOTAGMIN-8"/>
    <property type="match status" value="1"/>
</dbReference>
<reference evidence="17" key="3">
    <citation type="submission" date="2025-09" db="UniProtKB">
        <authorList>
            <consortium name="Ensembl"/>
        </authorList>
    </citation>
    <scope>IDENTIFICATION</scope>
    <source>
        <strain evidence="17">2N</strain>
    </source>
</reference>
<evidence type="ECO:0000313" key="17">
    <source>
        <dbReference type="Ensembl" id="ENSCPOP00000021724.1"/>
    </source>
</evidence>
<dbReference type="SMART" id="SM00239">
    <property type="entry name" value="C2"/>
    <property type="match status" value="2"/>
</dbReference>
<dbReference type="VEuPathDB" id="HostDB:ENSCPOG00000036706"/>
<reference evidence="18" key="1">
    <citation type="journal article" date="2011" name="Nature">
        <title>A high-resolution map of human evolutionary constraint using 29 mammals.</title>
        <authorList>
            <person name="Lindblad-Toh K."/>
            <person name="Garber M."/>
            <person name="Zuk O."/>
            <person name="Lin M.F."/>
            <person name="Parker B.J."/>
            <person name="Washietl S."/>
            <person name="Kheradpour P."/>
            <person name="Ernst J."/>
            <person name="Jordan G."/>
            <person name="Mauceli E."/>
            <person name="Ward L.D."/>
            <person name="Lowe C.B."/>
            <person name="Holloway A.K."/>
            <person name="Clamp M."/>
            <person name="Gnerre S."/>
            <person name="Alfoldi J."/>
            <person name="Beal K."/>
            <person name="Chang J."/>
            <person name="Clawson H."/>
            <person name="Cuff J."/>
            <person name="Di Palma F."/>
            <person name="Fitzgerald S."/>
            <person name="Flicek P."/>
            <person name="Guttman M."/>
            <person name="Hubisz M.J."/>
            <person name="Jaffe D.B."/>
            <person name="Jungreis I."/>
            <person name="Kent W.J."/>
            <person name="Kostka D."/>
            <person name="Lara M."/>
            <person name="Martins A.L."/>
            <person name="Massingham T."/>
            <person name="Moltke I."/>
            <person name="Raney B.J."/>
            <person name="Rasmussen M.D."/>
            <person name="Robinson J."/>
            <person name="Stark A."/>
            <person name="Vilella A.J."/>
            <person name="Wen J."/>
            <person name="Xie X."/>
            <person name="Zody M.C."/>
            <person name="Baldwin J."/>
            <person name="Bloom T."/>
            <person name="Chin C.W."/>
            <person name="Heiman D."/>
            <person name="Nicol R."/>
            <person name="Nusbaum C."/>
            <person name="Young S."/>
            <person name="Wilkinson J."/>
            <person name="Worley K.C."/>
            <person name="Kovar C.L."/>
            <person name="Muzny D.M."/>
            <person name="Gibbs R.A."/>
            <person name="Cree A."/>
            <person name="Dihn H.H."/>
            <person name="Fowler G."/>
            <person name="Jhangiani S."/>
            <person name="Joshi V."/>
            <person name="Lee S."/>
            <person name="Lewis L.R."/>
            <person name="Nazareth L.V."/>
            <person name="Okwuonu G."/>
            <person name="Santibanez J."/>
            <person name="Warren W.C."/>
            <person name="Mardis E.R."/>
            <person name="Weinstock G.M."/>
            <person name="Wilson R.K."/>
            <person name="Delehaunty K."/>
            <person name="Dooling D."/>
            <person name="Fronik C."/>
            <person name="Fulton L."/>
            <person name="Fulton B."/>
            <person name="Graves T."/>
            <person name="Minx P."/>
            <person name="Sodergren E."/>
            <person name="Birney E."/>
            <person name="Margulies E.H."/>
            <person name="Herrero J."/>
            <person name="Green E.D."/>
            <person name="Haussler D."/>
            <person name="Siepel A."/>
            <person name="Goldman N."/>
            <person name="Pollard K.S."/>
            <person name="Pedersen J.S."/>
            <person name="Lander E.S."/>
            <person name="Kellis M."/>
        </authorList>
    </citation>
    <scope>NUCLEOTIDE SEQUENCE [LARGE SCALE GENOMIC DNA]</scope>
    <source>
        <strain evidence="18">2N</strain>
    </source>
</reference>
<feature type="transmembrane region" description="Helical" evidence="15">
    <location>
        <begin position="44"/>
        <end position="67"/>
    </location>
</feature>
<dbReference type="Bgee" id="ENSCPOG00000036706">
    <property type="expression patterns" value="Expressed in uterine cervix and 1 other cell type or tissue"/>
</dbReference>
<keyword evidence="10" id="KW-0968">Cytoplasmic vesicle</keyword>
<keyword evidence="8 15" id="KW-1133">Transmembrane helix</keyword>
<dbReference type="SUPFAM" id="SSF49562">
    <property type="entry name" value="C2 domain (Calcium/lipid-binding domain, CaLB)"/>
    <property type="match status" value="2"/>
</dbReference>
<dbReference type="GO" id="GO:0005886">
    <property type="term" value="C:plasma membrane"/>
    <property type="evidence" value="ECO:0007669"/>
    <property type="project" value="UniProtKB-SubCell"/>
</dbReference>
<keyword evidence="6" id="KW-0677">Repeat</keyword>
<dbReference type="GeneTree" id="ENSGT00940000160892"/>
<keyword evidence="4" id="KW-1003">Cell membrane</keyword>
<dbReference type="OMA" id="ECWYQLG"/>
<comment type="subunit">
    <text evidence="12">Homodimer or homooligomer. Homodimerization and homooligomerization do not depend on Ca(2+). Interacts with SYNCRIP isoform 2 C-terminus. Binds inositol 1,3,4,5-tetrakisphosphate (IP4). Binds to AP2 in a Ca(2+)-independent manner. Interacts with STX1A, STX1B and STX2; the interaction is Ca(2+)-dependent.</text>
</comment>
<dbReference type="Proteomes" id="UP000005447">
    <property type="component" value="Unassembled WGS sequence"/>
</dbReference>
<dbReference type="GO" id="GO:0007340">
    <property type="term" value="P:acrosome reaction"/>
    <property type="evidence" value="ECO:0007669"/>
    <property type="project" value="Ensembl"/>
</dbReference>
<dbReference type="FunFam" id="2.60.40.150:FF:000176">
    <property type="entry name" value="Synaptotagmin 8"/>
    <property type="match status" value="1"/>
</dbReference>
<protein>
    <recommendedName>
        <fullName evidence="13">Synaptotagmin-8</fullName>
    </recommendedName>
    <alternativeName>
        <fullName evidence="14">Synaptotagmin VIII</fullName>
    </alternativeName>
</protein>
<keyword evidence="5 15" id="KW-0812">Transmembrane</keyword>
<dbReference type="Pfam" id="PF00168">
    <property type="entry name" value="C2"/>
    <property type="match status" value="2"/>
</dbReference>
<evidence type="ECO:0000313" key="18">
    <source>
        <dbReference type="Proteomes" id="UP000005447"/>
    </source>
</evidence>
<evidence type="ECO:0000259" key="16">
    <source>
        <dbReference type="PROSITE" id="PS50004"/>
    </source>
</evidence>
<dbReference type="GO" id="GO:0005509">
    <property type="term" value="F:calcium ion binding"/>
    <property type="evidence" value="ECO:0007669"/>
    <property type="project" value="TreeGrafter"/>
</dbReference>
<evidence type="ECO:0000256" key="7">
    <source>
        <dbReference type="ARBA" id="ARBA00022968"/>
    </source>
</evidence>
<dbReference type="GO" id="GO:0031045">
    <property type="term" value="C:dense core granule"/>
    <property type="evidence" value="ECO:0007669"/>
    <property type="project" value="TreeGrafter"/>
</dbReference>
<evidence type="ECO:0000256" key="15">
    <source>
        <dbReference type="SAM" id="Phobius"/>
    </source>
</evidence>
<dbReference type="GO" id="GO:0030672">
    <property type="term" value="C:synaptic vesicle membrane"/>
    <property type="evidence" value="ECO:0007669"/>
    <property type="project" value="TreeGrafter"/>
</dbReference>
<dbReference type="InParanoid" id="A0A286X8I1"/>
<comment type="subcellular location">
    <subcellularLocation>
        <location evidence="2">Cell membrane</location>
        <topology evidence="2">Single-pass type III membrane protein</topology>
    </subcellularLocation>
    <subcellularLocation>
        <location evidence="1">Cytoplasmic vesicle</location>
        <location evidence="1">Secretory vesicle</location>
        <location evidence="1">Acrosome</location>
    </subcellularLocation>
</comment>
<dbReference type="GO" id="GO:0048791">
    <property type="term" value="P:calcium ion-regulated exocytosis of neurotransmitter"/>
    <property type="evidence" value="ECO:0007669"/>
    <property type="project" value="TreeGrafter"/>
</dbReference>
<gene>
    <name evidence="17" type="primary">SYT8</name>
</gene>
<evidence type="ECO:0000256" key="13">
    <source>
        <dbReference type="ARBA" id="ARBA00067958"/>
    </source>
</evidence>
<keyword evidence="9 15" id="KW-0472">Membrane</keyword>
<dbReference type="GO" id="GO:0048488">
    <property type="term" value="P:synaptic vesicle endocytosis"/>
    <property type="evidence" value="ECO:0007669"/>
    <property type="project" value="TreeGrafter"/>
</dbReference>
<comment type="similarity">
    <text evidence="3">Belongs to the synaptotagmin family.</text>
</comment>
<dbReference type="InterPro" id="IPR035892">
    <property type="entry name" value="C2_domain_sf"/>
</dbReference>
<feature type="domain" description="C2" evidence="16">
    <location>
        <begin position="239"/>
        <end position="373"/>
    </location>
</feature>
<comment type="function">
    <text evidence="11">Involved in the trafficking and exocytosis of secretory vesicles in non-neuronal tissues. Mediates Ca(2+)-regulation of exocytosis acrosomal reaction in sperm. May mediate Ca(2+)-regulation of exocytosis in insulin secreted cells.</text>
</comment>
<dbReference type="GO" id="GO:0048306">
    <property type="term" value="F:calcium-dependent protein binding"/>
    <property type="evidence" value="ECO:0007669"/>
    <property type="project" value="Ensembl"/>
</dbReference>
<dbReference type="Ensembl" id="ENSCPOT00000047828.1">
    <property type="protein sequence ID" value="ENSCPOP00000021724.1"/>
    <property type="gene ID" value="ENSCPOG00000036706.1"/>
</dbReference>
<evidence type="ECO:0000256" key="14">
    <source>
        <dbReference type="ARBA" id="ARBA00077279"/>
    </source>
</evidence>
<accession>A0A286X8I1</accession>